<dbReference type="AlphaFoldDB" id="A0AAD8IB13"/>
<protein>
    <submittedName>
        <fullName evidence="3">GDSL-motif lipase/hydrolase family protein</fullName>
    </submittedName>
</protein>
<dbReference type="InterPro" id="IPR035669">
    <property type="entry name" value="SGNH_plant_lipase-like"/>
</dbReference>
<dbReference type="Pfam" id="PF00657">
    <property type="entry name" value="Lipase_GDSL"/>
    <property type="match status" value="1"/>
</dbReference>
<keyword evidence="4" id="KW-1185">Reference proteome</keyword>
<keyword evidence="2" id="KW-0732">Signal</keyword>
<gene>
    <name evidence="3" type="ORF">POM88_019940</name>
</gene>
<dbReference type="InterPro" id="IPR050592">
    <property type="entry name" value="GDSL_lipolytic_enzyme"/>
</dbReference>
<comment type="similarity">
    <text evidence="1">Belongs to the 'GDSL' lipolytic enzyme family.</text>
</comment>
<dbReference type="PANTHER" id="PTHR45642:SF7">
    <property type="entry name" value="GDSL ESTERASE_LIPASE"/>
    <property type="match status" value="1"/>
</dbReference>
<dbReference type="InterPro" id="IPR001087">
    <property type="entry name" value="GDSL"/>
</dbReference>
<dbReference type="CDD" id="cd01837">
    <property type="entry name" value="SGNH_plant_lipase_like"/>
    <property type="match status" value="1"/>
</dbReference>
<dbReference type="Proteomes" id="UP001237642">
    <property type="component" value="Unassembled WGS sequence"/>
</dbReference>
<feature type="signal peptide" evidence="2">
    <location>
        <begin position="1"/>
        <end position="32"/>
    </location>
</feature>
<evidence type="ECO:0000313" key="3">
    <source>
        <dbReference type="EMBL" id="KAK1382205.1"/>
    </source>
</evidence>
<reference evidence="3" key="1">
    <citation type="submission" date="2023-02" db="EMBL/GenBank/DDBJ databases">
        <title>Genome of toxic invasive species Heracleum sosnowskyi carries increased number of genes despite the absence of recent whole-genome duplications.</title>
        <authorList>
            <person name="Schelkunov M."/>
            <person name="Shtratnikova V."/>
            <person name="Makarenko M."/>
            <person name="Klepikova A."/>
            <person name="Omelchenko D."/>
            <person name="Novikova G."/>
            <person name="Obukhova E."/>
            <person name="Bogdanov V."/>
            <person name="Penin A."/>
            <person name="Logacheva M."/>
        </authorList>
    </citation>
    <scope>NUCLEOTIDE SEQUENCE</scope>
    <source>
        <strain evidence="3">Hsosn_3</strain>
        <tissue evidence="3">Leaf</tissue>
    </source>
</reference>
<evidence type="ECO:0000313" key="4">
    <source>
        <dbReference type="Proteomes" id="UP001237642"/>
    </source>
</evidence>
<organism evidence="3 4">
    <name type="scientific">Heracleum sosnowskyi</name>
    <dbReference type="NCBI Taxonomy" id="360622"/>
    <lineage>
        <taxon>Eukaryota</taxon>
        <taxon>Viridiplantae</taxon>
        <taxon>Streptophyta</taxon>
        <taxon>Embryophyta</taxon>
        <taxon>Tracheophyta</taxon>
        <taxon>Spermatophyta</taxon>
        <taxon>Magnoliopsida</taxon>
        <taxon>eudicotyledons</taxon>
        <taxon>Gunneridae</taxon>
        <taxon>Pentapetalae</taxon>
        <taxon>asterids</taxon>
        <taxon>campanulids</taxon>
        <taxon>Apiales</taxon>
        <taxon>Apiaceae</taxon>
        <taxon>Apioideae</taxon>
        <taxon>apioid superclade</taxon>
        <taxon>Tordylieae</taxon>
        <taxon>Tordyliinae</taxon>
        <taxon>Heracleum</taxon>
    </lineage>
</organism>
<dbReference type="EMBL" id="JAUIZM010000005">
    <property type="protein sequence ID" value="KAK1382205.1"/>
    <property type="molecule type" value="Genomic_DNA"/>
</dbReference>
<dbReference type="InterPro" id="IPR036514">
    <property type="entry name" value="SGNH_hydro_sf"/>
</dbReference>
<comment type="caution">
    <text evidence="3">The sequence shown here is derived from an EMBL/GenBank/DDBJ whole genome shotgun (WGS) entry which is preliminary data.</text>
</comment>
<reference evidence="3" key="2">
    <citation type="submission" date="2023-05" db="EMBL/GenBank/DDBJ databases">
        <authorList>
            <person name="Schelkunov M.I."/>
        </authorList>
    </citation>
    <scope>NUCLEOTIDE SEQUENCE</scope>
    <source>
        <strain evidence="3">Hsosn_3</strain>
        <tissue evidence="3">Leaf</tissue>
    </source>
</reference>
<dbReference type="SUPFAM" id="SSF52266">
    <property type="entry name" value="SGNH hydrolase"/>
    <property type="match status" value="1"/>
</dbReference>
<dbReference type="Gene3D" id="3.40.50.1110">
    <property type="entry name" value="SGNH hydrolase"/>
    <property type="match status" value="1"/>
</dbReference>
<proteinExistence type="inferred from homology"/>
<accession>A0AAD8IB13</accession>
<evidence type="ECO:0000256" key="1">
    <source>
        <dbReference type="ARBA" id="ARBA00008668"/>
    </source>
</evidence>
<evidence type="ECO:0000256" key="2">
    <source>
        <dbReference type="SAM" id="SignalP"/>
    </source>
</evidence>
<feature type="chain" id="PRO_5042217152" evidence="2">
    <location>
        <begin position="33"/>
        <end position="372"/>
    </location>
</feature>
<dbReference type="GO" id="GO:0016788">
    <property type="term" value="F:hydrolase activity, acting on ester bonds"/>
    <property type="evidence" value="ECO:0007669"/>
    <property type="project" value="InterPro"/>
</dbReference>
<dbReference type="PANTHER" id="PTHR45642">
    <property type="entry name" value="GDSL ESTERASE/LIPASE EXL3"/>
    <property type="match status" value="1"/>
</dbReference>
<name>A0AAD8IB13_9APIA</name>
<sequence length="372" mass="41125">MGMSMKLTSLKFMVAITLVLLQTVILPMQVGAIDELVRQVREQTAKSNTSCILVFGDSSVDPGNNNYIPTTNKGNFPPYGKNFDNGTSTGRFSNGKLATDFIAEAFGYRNILRGFLEPHMEMEDMLHGVSFASAGSGYDDLTANLTNVLTITKQVEYLMHYKIHLSQKIGKMKAAETLRNAIYILSFGTNDFIQNYFEEFDRAKQFTLVQYQNYLISRMALAITKMHRVGARRVAVVGVPPLGCFPLIEMIRDDDNKCDGPLDSVAMSFNSMIKQKLADLSKSLSIRTAYIDIYGSIISAVQNPKQYGFVETGKGCCGTGTVEYGDSCKGMSTCADPTKYVYWDAVHPTETMYKIVADDALKAIVVGDFLGN</sequence>